<reference evidence="2" key="1">
    <citation type="journal article" date="2020" name="mSystems">
        <title>Genome- and Community-Level Interaction Insights into Carbon Utilization and Element Cycling Functions of Hydrothermarchaeota in Hydrothermal Sediment.</title>
        <authorList>
            <person name="Zhou Z."/>
            <person name="Liu Y."/>
            <person name="Xu W."/>
            <person name="Pan J."/>
            <person name="Luo Z.H."/>
            <person name="Li M."/>
        </authorList>
    </citation>
    <scope>NUCLEOTIDE SEQUENCE [LARGE SCALE GENOMIC DNA]</scope>
    <source>
        <strain evidence="2">SpSt-456</strain>
    </source>
</reference>
<evidence type="ECO:0000313" key="2">
    <source>
        <dbReference type="EMBL" id="HFK97125.1"/>
    </source>
</evidence>
<feature type="domain" description="Glycosyl transferase family 1" evidence="1">
    <location>
        <begin position="227"/>
        <end position="386"/>
    </location>
</feature>
<protein>
    <submittedName>
        <fullName evidence="2">Colanic acid biosynthesis glycosyltransferase WcaL</fullName>
    </submittedName>
</protein>
<gene>
    <name evidence="2" type="ORF">ENS06_07345</name>
</gene>
<dbReference type="GO" id="GO:0016757">
    <property type="term" value="F:glycosyltransferase activity"/>
    <property type="evidence" value="ECO:0007669"/>
    <property type="project" value="InterPro"/>
</dbReference>
<dbReference type="PANTHER" id="PTHR12526:SF636">
    <property type="entry name" value="BLL3647 PROTEIN"/>
    <property type="match status" value="1"/>
</dbReference>
<keyword evidence="2" id="KW-0808">Transferase</keyword>
<organism evidence="2">
    <name type="scientific">Desulfacinum infernum</name>
    <dbReference type="NCBI Taxonomy" id="35837"/>
    <lineage>
        <taxon>Bacteria</taxon>
        <taxon>Pseudomonadati</taxon>
        <taxon>Thermodesulfobacteriota</taxon>
        <taxon>Syntrophobacteria</taxon>
        <taxon>Syntrophobacterales</taxon>
        <taxon>Syntrophobacteraceae</taxon>
        <taxon>Desulfacinum</taxon>
    </lineage>
</organism>
<proteinExistence type="predicted"/>
<sequence length="414" mass="46318">MILKGYPRISESFISQEIALLESLGVSMEIYSLRRPRESFTHGSVRAIRAPVTYLPEYVLPNLRGLLEANGRLWARLGRRYAHSFQRALRRAVDRRTSATVRHFLQAGFLAWHRLLGRSVRHLHAHFCHTPASVAFFASELTGLPFSFTAHAKDIYTSDPEQLRRKMARARFVVTCTAYNARYLRSLLETSPSPHKEPVPSVPIHTIYHGIDVNFFRYGTDPPPAPPFRILSVGRLVPKKGYDDVMVALKKLDDAGVDFRFDHIGSGEEKDNIKAMVRALGLHGRVTFHGTLSHERVIDFYRRSHAFVLGCKTAPNGDRDGIPNVLVEAMAVGVPVVSTRHSAIPELVEDGVTGTLVPPGSPAALAEALKKVLDAGTSLEPQRRAARTKVETFFDNRRCIERLFALFREAVTAP</sequence>
<evidence type="ECO:0000259" key="1">
    <source>
        <dbReference type="Pfam" id="PF00534"/>
    </source>
</evidence>
<dbReference type="PANTHER" id="PTHR12526">
    <property type="entry name" value="GLYCOSYLTRANSFERASE"/>
    <property type="match status" value="1"/>
</dbReference>
<dbReference type="Pfam" id="PF00534">
    <property type="entry name" value="Glycos_transf_1"/>
    <property type="match status" value="1"/>
</dbReference>
<dbReference type="SUPFAM" id="SSF53756">
    <property type="entry name" value="UDP-Glycosyltransferase/glycogen phosphorylase"/>
    <property type="match status" value="1"/>
</dbReference>
<dbReference type="AlphaFoldDB" id="A0A832A0U6"/>
<dbReference type="InterPro" id="IPR001296">
    <property type="entry name" value="Glyco_trans_1"/>
</dbReference>
<dbReference type="EMBL" id="DSTK01000022">
    <property type="protein sequence ID" value="HFK97125.1"/>
    <property type="molecule type" value="Genomic_DNA"/>
</dbReference>
<accession>A0A832A0U6</accession>
<name>A0A832A0U6_9BACT</name>
<dbReference type="Gene3D" id="3.40.50.2000">
    <property type="entry name" value="Glycogen Phosphorylase B"/>
    <property type="match status" value="2"/>
</dbReference>
<comment type="caution">
    <text evidence="2">The sequence shown here is derived from an EMBL/GenBank/DDBJ whole genome shotgun (WGS) entry which is preliminary data.</text>
</comment>